<dbReference type="InterPro" id="IPR028098">
    <property type="entry name" value="Glyco_trans_4-like_N"/>
</dbReference>
<accession>A0A939DGB5</accession>
<protein>
    <submittedName>
        <fullName evidence="3">Glycosyltransferase family 4 protein</fullName>
    </submittedName>
</protein>
<comment type="caution">
    <text evidence="3">The sequence shown here is derived from an EMBL/GenBank/DDBJ whole genome shotgun (WGS) entry which is preliminary data.</text>
</comment>
<dbReference type="GO" id="GO:1901135">
    <property type="term" value="P:carbohydrate derivative metabolic process"/>
    <property type="evidence" value="ECO:0007669"/>
    <property type="project" value="UniProtKB-ARBA"/>
</dbReference>
<dbReference type="PANTHER" id="PTHR12526:SF638">
    <property type="entry name" value="SPORE COAT PROTEIN SA"/>
    <property type="match status" value="1"/>
</dbReference>
<proteinExistence type="predicted"/>
<dbReference type="CDD" id="cd03808">
    <property type="entry name" value="GT4_CapM-like"/>
    <property type="match status" value="1"/>
</dbReference>
<dbReference type="PANTHER" id="PTHR12526">
    <property type="entry name" value="GLYCOSYLTRANSFERASE"/>
    <property type="match status" value="1"/>
</dbReference>
<dbReference type="RefSeq" id="WP_206561228.1">
    <property type="nucleotide sequence ID" value="NZ_JAFKCZ010000010.1"/>
</dbReference>
<name>A0A939DGB5_9GAMM</name>
<dbReference type="Pfam" id="PF13477">
    <property type="entry name" value="Glyco_trans_4_2"/>
    <property type="match status" value="1"/>
</dbReference>
<dbReference type="EMBL" id="JAFKCZ010000010">
    <property type="protein sequence ID" value="MBN7797780.1"/>
    <property type="molecule type" value="Genomic_DNA"/>
</dbReference>
<evidence type="ECO:0000259" key="2">
    <source>
        <dbReference type="Pfam" id="PF13477"/>
    </source>
</evidence>
<sequence length="383" mass="42404">MSSSQANERAPCVLFSANRGYALTSSRSGIIRHFLSQGWEVVIATADDAESRSLVEAGVKLEVVHFSRGGFSPLVDFLAWLRFRRILHTYHPVLVHNFHAKPVILGTLVGKSKRNGSPAVVNTITGLGHAFIKGGWLSKLAGIGYRMAVPRCDATIFQNRDDRELFISNAWVREEISHLIIGSGVDLSRFRMQQESLENCPLVILMVGRLIWQKGVAEFAAVAERITKLNPEVKFYWAGELDKVHPDAVPESWVQSQTSFTFLGKVTDIPERLQHADIMLFPSYREGVPRALLEAAASGVPIAAFDVPGVREVVSDGVNGYLVPLHDIDRLTKSVSKLIEDASIRQQFGVAGRNMAEASFDICAIQKQHLSLYRELGVEISDE</sequence>
<dbReference type="SUPFAM" id="SSF53756">
    <property type="entry name" value="UDP-Glycosyltransferase/glycogen phosphorylase"/>
    <property type="match status" value="1"/>
</dbReference>
<evidence type="ECO:0000313" key="3">
    <source>
        <dbReference type="EMBL" id="MBN7797780.1"/>
    </source>
</evidence>
<dbReference type="GO" id="GO:0016757">
    <property type="term" value="F:glycosyltransferase activity"/>
    <property type="evidence" value="ECO:0007669"/>
    <property type="project" value="InterPro"/>
</dbReference>
<reference evidence="3" key="1">
    <citation type="submission" date="2021-02" db="EMBL/GenBank/DDBJ databases">
        <title>PHA producing bacteria isolated from coastal sediment in Guangdong, Shenzhen.</title>
        <authorList>
            <person name="Zheng W."/>
            <person name="Yu S."/>
            <person name="Huang Y."/>
        </authorList>
    </citation>
    <scope>NUCLEOTIDE SEQUENCE</scope>
    <source>
        <strain evidence="3">TN14-10</strain>
    </source>
</reference>
<dbReference type="InterPro" id="IPR001296">
    <property type="entry name" value="Glyco_trans_1"/>
</dbReference>
<dbReference type="Pfam" id="PF00534">
    <property type="entry name" value="Glycos_transf_1"/>
    <property type="match status" value="1"/>
</dbReference>
<organism evidence="3 4">
    <name type="scientific">Parahaliea mediterranea</name>
    <dbReference type="NCBI Taxonomy" id="651086"/>
    <lineage>
        <taxon>Bacteria</taxon>
        <taxon>Pseudomonadati</taxon>
        <taxon>Pseudomonadota</taxon>
        <taxon>Gammaproteobacteria</taxon>
        <taxon>Cellvibrionales</taxon>
        <taxon>Halieaceae</taxon>
        <taxon>Parahaliea</taxon>
    </lineage>
</organism>
<gene>
    <name evidence="3" type="ORF">JYP50_14310</name>
</gene>
<feature type="domain" description="Glycosyltransferase subfamily 4-like N-terminal" evidence="2">
    <location>
        <begin position="13"/>
        <end position="128"/>
    </location>
</feature>
<dbReference type="Proteomes" id="UP000664303">
    <property type="component" value="Unassembled WGS sequence"/>
</dbReference>
<dbReference type="AlphaFoldDB" id="A0A939DGB5"/>
<dbReference type="Gene3D" id="3.40.50.2000">
    <property type="entry name" value="Glycogen Phosphorylase B"/>
    <property type="match status" value="2"/>
</dbReference>
<evidence type="ECO:0000313" key="4">
    <source>
        <dbReference type="Proteomes" id="UP000664303"/>
    </source>
</evidence>
<evidence type="ECO:0000259" key="1">
    <source>
        <dbReference type="Pfam" id="PF00534"/>
    </source>
</evidence>
<keyword evidence="4" id="KW-1185">Reference proteome</keyword>
<feature type="domain" description="Glycosyl transferase family 1" evidence="1">
    <location>
        <begin position="194"/>
        <end position="354"/>
    </location>
</feature>